<keyword evidence="10 22" id="KW-1133">Transmembrane helix</keyword>
<keyword evidence="8" id="KW-0378">Hydrolase</keyword>
<evidence type="ECO:0000256" key="7">
    <source>
        <dbReference type="ARBA" id="ARBA00022692"/>
    </source>
</evidence>
<name>A0ABX2VY75_AJEDR</name>
<dbReference type="SUPFAM" id="SSF51445">
    <property type="entry name" value="(Trans)glycosidases"/>
    <property type="match status" value="1"/>
</dbReference>
<organism evidence="24 25">
    <name type="scientific">Ajellomyces dermatitidis (strain ER-3 / ATCC MYA-2586)</name>
    <name type="common">Blastomyces dermatitidis</name>
    <dbReference type="NCBI Taxonomy" id="559297"/>
    <lineage>
        <taxon>Eukaryota</taxon>
        <taxon>Fungi</taxon>
        <taxon>Dikarya</taxon>
        <taxon>Ascomycota</taxon>
        <taxon>Pezizomycotina</taxon>
        <taxon>Eurotiomycetes</taxon>
        <taxon>Eurotiomycetidae</taxon>
        <taxon>Onygenales</taxon>
        <taxon>Ajellomycetaceae</taxon>
        <taxon>Blastomyces</taxon>
    </lineage>
</organism>
<dbReference type="GeneID" id="69028601"/>
<dbReference type="PANTHER" id="PTHR42715">
    <property type="entry name" value="BETA-GLUCOSIDASE"/>
    <property type="match status" value="1"/>
</dbReference>
<dbReference type="InterPro" id="IPR017853">
    <property type="entry name" value="GH"/>
</dbReference>
<keyword evidence="15" id="KW-0624">Polysaccharide degradation</keyword>
<keyword evidence="13" id="KW-0119">Carbohydrate metabolism</keyword>
<keyword evidence="6" id="KW-1003">Cell membrane</keyword>
<comment type="similarity">
    <text evidence="4">Belongs to the glycosyl hydrolase 3 family.</text>
</comment>
<evidence type="ECO:0000256" key="18">
    <source>
        <dbReference type="ARBA" id="ARBA00041269"/>
    </source>
</evidence>
<evidence type="ECO:0000256" key="21">
    <source>
        <dbReference type="SAM" id="MobiDB-lite"/>
    </source>
</evidence>
<evidence type="ECO:0000313" key="25">
    <source>
        <dbReference type="Proteomes" id="UP000002039"/>
    </source>
</evidence>
<evidence type="ECO:0000256" key="22">
    <source>
        <dbReference type="SAM" id="Phobius"/>
    </source>
</evidence>
<keyword evidence="7 22" id="KW-0812">Transmembrane</keyword>
<feature type="compositionally biased region" description="Low complexity" evidence="21">
    <location>
        <begin position="20"/>
        <end position="36"/>
    </location>
</feature>
<proteinExistence type="inferred from homology"/>
<dbReference type="EC" id="3.2.1.21" evidence="5"/>
<evidence type="ECO:0000256" key="9">
    <source>
        <dbReference type="ARBA" id="ARBA00022968"/>
    </source>
</evidence>
<feature type="compositionally biased region" description="Polar residues" evidence="21">
    <location>
        <begin position="37"/>
        <end position="54"/>
    </location>
</feature>
<keyword evidence="25" id="KW-1185">Reference proteome</keyword>
<comment type="catalytic activity">
    <reaction evidence="1">
        <text>Hydrolysis of terminal, non-reducing beta-D-glucosyl residues with release of beta-D-glucose.</text>
        <dbReference type="EC" id="3.2.1.21"/>
    </reaction>
</comment>
<evidence type="ECO:0000256" key="16">
    <source>
        <dbReference type="ARBA" id="ARBA00024983"/>
    </source>
</evidence>
<evidence type="ECO:0000256" key="14">
    <source>
        <dbReference type="ARBA" id="ARBA00023295"/>
    </source>
</evidence>
<evidence type="ECO:0000256" key="11">
    <source>
        <dbReference type="ARBA" id="ARBA00023136"/>
    </source>
</evidence>
<dbReference type="InterPro" id="IPR002772">
    <property type="entry name" value="Glyco_hydro_3_C"/>
</dbReference>
<comment type="pathway">
    <text evidence="3">Glycan metabolism; cellulose degradation.</text>
</comment>
<evidence type="ECO:0000256" key="6">
    <source>
        <dbReference type="ARBA" id="ARBA00022475"/>
    </source>
</evidence>
<dbReference type="SMART" id="SM01217">
    <property type="entry name" value="Fn3_like"/>
    <property type="match status" value="1"/>
</dbReference>
<dbReference type="PRINTS" id="PR00133">
    <property type="entry name" value="GLHYDRLASE3"/>
</dbReference>
<evidence type="ECO:0000256" key="20">
    <source>
        <dbReference type="ARBA" id="ARBA00041811"/>
    </source>
</evidence>
<feature type="compositionally biased region" description="Pro residues" evidence="21">
    <location>
        <begin position="81"/>
        <end position="90"/>
    </location>
</feature>
<keyword evidence="9" id="KW-0735">Signal-anchor</keyword>
<gene>
    <name evidence="24" type="ORF">BDCG_06768</name>
</gene>
<evidence type="ECO:0000256" key="19">
    <source>
        <dbReference type="ARBA" id="ARBA00041599"/>
    </source>
</evidence>
<evidence type="ECO:0000256" key="4">
    <source>
        <dbReference type="ARBA" id="ARBA00005336"/>
    </source>
</evidence>
<feature type="region of interest" description="Disordered" evidence="21">
    <location>
        <begin position="895"/>
        <end position="920"/>
    </location>
</feature>
<evidence type="ECO:0000256" key="15">
    <source>
        <dbReference type="ARBA" id="ARBA00023326"/>
    </source>
</evidence>
<dbReference type="InterPro" id="IPR026891">
    <property type="entry name" value="Fn3-like"/>
</dbReference>
<accession>A0ABX2VY75</accession>
<dbReference type="Gene3D" id="3.40.50.1700">
    <property type="entry name" value="Glycoside hydrolase family 3 C-terminal domain"/>
    <property type="match status" value="1"/>
</dbReference>
<comment type="function">
    <text evidence="16">Beta-glucosidases are one of a number of cellulolytic enzymes involved in the degradation of cellulosic biomass. Catalyzes the last step releasing glucose from the inhibitory cellobiose.</text>
</comment>
<feature type="compositionally biased region" description="Polar residues" evidence="21">
    <location>
        <begin position="9"/>
        <end position="19"/>
    </location>
</feature>
<feature type="compositionally biased region" description="Low complexity" evidence="21">
    <location>
        <begin position="962"/>
        <end position="999"/>
    </location>
</feature>
<dbReference type="EMBL" id="EQ999979">
    <property type="protein sequence ID" value="OAT02098.1"/>
    <property type="molecule type" value="Genomic_DNA"/>
</dbReference>
<evidence type="ECO:0000256" key="8">
    <source>
        <dbReference type="ARBA" id="ARBA00022801"/>
    </source>
</evidence>
<evidence type="ECO:0000259" key="23">
    <source>
        <dbReference type="SMART" id="SM01217"/>
    </source>
</evidence>
<evidence type="ECO:0000256" key="1">
    <source>
        <dbReference type="ARBA" id="ARBA00000448"/>
    </source>
</evidence>
<feature type="transmembrane region" description="Helical" evidence="22">
    <location>
        <begin position="127"/>
        <end position="150"/>
    </location>
</feature>
<dbReference type="SUPFAM" id="SSF52279">
    <property type="entry name" value="Beta-D-glucan exohydrolase, C-terminal domain"/>
    <property type="match status" value="1"/>
</dbReference>
<feature type="domain" description="Fibronectin type III-like" evidence="23">
    <location>
        <begin position="942"/>
        <end position="1060"/>
    </location>
</feature>
<feature type="region of interest" description="Disordered" evidence="21">
    <location>
        <begin position="1"/>
        <end position="96"/>
    </location>
</feature>
<dbReference type="InterPro" id="IPR050288">
    <property type="entry name" value="Cellulose_deg_GH3"/>
</dbReference>
<dbReference type="RefSeq" id="XP_045281825.1">
    <property type="nucleotide sequence ID" value="XM_045422519.1"/>
</dbReference>
<dbReference type="InterPro" id="IPR001764">
    <property type="entry name" value="Glyco_hydro_3_N"/>
</dbReference>
<dbReference type="Pfam" id="PF14310">
    <property type="entry name" value="Fn3-like"/>
    <property type="match status" value="1"/>
</dbReference>
<dbReference type="InterPro" id="IPR036881">
    <property type="entry name" value="Glyco_hydro_3_C_sf"/>
</dbReference>
<sequence length="1069" mass="115716">MAKGEHQPNHQFSKYTQHNTTLPPSTIPTSIGTQPSQASIHPSSTGGTSKTAGESSPASSPQRPLPPLPQHQHNHAASPPIHHPQPPNRQHPPQLASTPAVMEITSAARWWWTTTTTKTTKTTRRRVWRLLILPLVVVVLVVLTIVLSVLGAKGILGGKGIDGEGDDGRMRVETRDGLSRPWYPSPRGGTVQSWTESYEKAQELVGRMSVVEKVNVTTGVGWQMGLCVGNTGPASSVGFPSLCLQDGPLGIRFADNISAFPAGVTVGATWSRDLMYKRGFALGKEARLKGVNILLGPAMGPIGVLPAGGRNWEGFGSDPVLQGVAAAETIRGVQDNGVMATAKHYVLNEQEHFRQEGEWGIPIAMSSNIDDRSLREVYVWPFAESVRAGVASVMCAYQMVNNSYACQNSLILNGILKDELGFQGFVQSDWLAQRSGVASALAGLDVSMPGDGLGWADGISLWGHHLTQAVLNTSVPMDRLNDMATRVVASWYQLKQDSWAKPPPDGDGGPNFSSWTHDRIGRLHQGSPDDDAKGVVNQYINVQGEGDDAHGPLAREIAAEGTILLKNENGFLPLSRDGPGLSDEKYRIGIYGEDAGAGEGPNACADRACNQGTLASGWGSGAVDFPYLITPWKALSRAFNNKSTTVSGYLTNDRTPPEDMRDKDLCLVFANADSGEGFASWKDIRGDRNDLILQKGTDSLVSQVATECGAGNGSTVVVIHSVGPVIVESWIDLPGVKAVLLANLPGEESGNALADILFGDVDASGRLPYTMGKNLTDYGPEAGILYKSDDVIPQKDFSHGLYIDYRYFDAHNLTPRYEFGYGLSYTTFNLSNLILRPLKSKTPLPSPRPKENSPPWYNTTIPNVECALFPEKFRVLTKYIYPYLSSVDDIKREPPYEYPKGYDEAQPPSPAGGGEGGNPSLFEPFVTVNVTVSNTGTRVGKEVVQVYVSFPENVLDEPILDNNSSSSSNSNNNNSSDSSSISNSPNNNSTTTNPSHNSTRTVDFPLRVLRNFNKVEVQPGQNVTVSLPLTRKDLSYWSAVNQNWVMPVSGKFQVWVGRSSRDLPLMAEY</sequence>
<keyword evidence="14" id="KW-0326">Glycosidase</keyword>
<dbReference type="Pfam" id="PF01915">
    <property type="entry name" value="Glyco_hydro_3_C"/>
    <property type="match status" value="1"/>
</dbReference>
<evidence type="ECO:0000256" key="3">
    <source>
        <dbReference type="ARBA" id="ARBA00004987"/>
    </source>
</evidence>
<evidence type="ECO:0000256" key="17">
    <source>
        <dbReference type="ARBA" id="ARBA00039576"/>
    </source>
</evidence>
<feature type="region of interest" description="Disordered" evidence="21">
    <location>
        <begin position="498"/>
        <end position="533"/>
    </location>
</feature>
<dbReference type="InterPro" id="IPR013783">
    <property type="entry name" value="Ig-like_fold"/>
</dbReference>
<dbReference type="InterPro" id="IPR036962">
    <property type="entry name" value="Glyco_hydro_3_N_sf"/>
</dbReference>
<dbReference type="Gene3D" id="3.20.20.300">
    <property type="entry name" value="Glycoside hydrolase, family 3, N-terminal domain"/>
    <property type="match status" value="1"/>
</dbReference>
<evidence type="ECO:0000313" key="24">
    <source>
        <dbReference type="EMBL" id="OAT02098.1"/>
    </source>
</evidence>
<evidence type="ECO:0000256" key="5">
    <source>
        <dbReference type="ARBA" id="ARBA00012744"/>
    </source>
</evidence>
<keyword evidence="12" id="KW-0325">Glycoprotein</keyword>
<comment type="subcellular location">
    <subcellularLocation>
        <location evidence="2">Cell membrane</location>
        <topology evidence="2">Single-pass type II membrane protein</topology>
    </subcellularLocation>
</comment>
<evidence type="ECO:0000256" key="2">
    <source>
        <dbReference type="ARBA" id="ARBA00004401"/>
    </source>
</evidence>
<evidence type="ECO:0000256" key="12">
    <source>
        <dbReference type="ARBA" id="ARBA00023180"/>
    </source>
</evidence>
<feature type="region of interest" description="Disordered" evidence="21">
    <location>
        <begin position="958"/>
        <end position="1001"/>
    </location>
</feature>
<protein>
    <recommendedName>
        <fullName evidence="17">Probable beta-glucosidase E</fullName>
        <ecNumber evidence="5">3.2.1.21</ecNumber>
    </recommendedName>
    <alternativeName>
        <fullName evidence="18">Beta-D-glucoside glucohydrolase E</fullName>
    </alternativeName>
    <alternativeName>
        <fullName evidence="19">Cellobiase E</fullName>
    </alternativeName>
    <alternativeName>
        <fullName evidence="20">Gentiobiase E</fullName>
    </alternativeName>
</protein>
<keyword evidence="11 22" id="KW-0472">Membrane</keyword>
<evidence type="ECO:0000256" key="10">
    <source>
        <dbReference type="ARBA" id="ARBA00022989"/>
    </source>
</evidence>
<reference evidence="25" key="1">
    <citation type="journal article" date="2015" name="PLoS Genet.">
        <title>The dynamic genome and transcriptome of the human fungal pathogen Blastomyces and close relative Emmonsia.</title>
        <authorList>
            <person name="Munoz J.F."/>
            <person name="Gauthier G.M."/>
            <person name="Desjardins C.A."/>
            <person name="Gallo J.E."/>
            <person name="Holder J."/>
            <person name="Sullivan T.D."/>
            <person name="Marty A.J."/>
            <person name="Carmen J.C."/>
            <person name="Chen Z."/>
            <person name="Ding L."/>
            <person name="Gujja S."/>
            <person name="Magrini V."/>
            <person name="Misas E."/>
            <person name="Mitreva M."/>
            <person name="Priest M."/>
            <person name="Saif S."/>
            <person name="Whiston E.A."/>
            <person name="Young S."/>
            <person name="Zeng Q."/>
            <person name="Goldman W.E."/>
            <person name="Mardis E.R."/>
            <person name="Taylor J.W."/>
            <person name="McEwen J.G."/>
            <person name="Clay O.K."/>
            <person name="Klein B.S."/>
            <person name="Cuomo C.A."/>
        </authorList>
    </citation>
    <scope>NUCLEOTIDE SEQUENCE [LARGE SCALE GENOMIC DNA]</scope>
    <source>
        <strain evidence="25">ER-3 / ATCC MYA-2586</strain>
    </source>
</reference>
<dbReference type="PANTHER" id="PTHR42715:SF20">
    <property type="entry name" value="BETA-GLUCOSIDASE E-RELATED"/>
    <property type="match status" value="1"/>
</dbReference>
<dbReference type="Proteomes" id="UP000002039">
    <property type="component" value="Unassembled WGS sequence"/>
</dbReference>
<dbReference type="Pfam" id="PF00933">
    <property type="entry name" value="Glyco_hydro_3"/>
    <property type="match status" value="1"/>
</dbReference>
<dbReference type="Gene3D" id="2.60.40.10">
    <property type="entry name" value="Immunoglobulins"/>
    <property type="match status" value="1"/>
</dbReference>
<evidence type="ECO:0000256" key="13">
    <source>
        <dbReference type="ARBA" id="ARBA00023277"/>
    </source>
</evidence>